<dbReference type="GO" id="GO:0005634">
    <property type="term" value="C:nucleus"/>
    <property type="evidence" value="ECO:0007669"/>
    <property type="project" value="UniProtKB-SubCell"/>
</dbReference>
<keyword evidence="2" id="KW-0479">Metal-binding</keyword>
<dbReference type="GO" id="GO:0003700">
    <property type="term" value="F:DNA-binding transcription factor activity"/>
    <property type="evidence" value="ECO:0007669"/>
    <property type="project" value="TreeGrafter"/>
</dbReference>
<dbReference type="AlphaFoldDB" id="A0AAE1ZG39"/>
<keyword evidence="8" id="KW-0539">Nucleus</keyword>
<keyword evidence="10" id="KW-1185">Reference proteome</keyword>
<evidence type="ECO:0000256" key="8">
    <source>
        <dbReference type="ARBA" id="ARBA00023242"/>
    </source>
</evidence>
<reference evidence="9" key="2">
    <citation type="journal article" date="2023" name="Infect Dis Poverty">
        <title>Chromosome-scale genome of the human blood fluke Schistosoma mekongi and its implications for public health.</title>
        <authorList>
            <person name="Zhou M."/>
            <person name="Xu L."/>
            <person name="Xu D."/>
            <person name="Chen W."/>
            <person name="Khan J."/>
            <person name="Hu Y."/>
            <person name="Huang H."/>
            <person name="Wei H."/>
            <person name="Zhang Y."/>
            <person name="Chusongsang P."/>
            <person name="Tanasarnprasert K."/>
            <person name="Hu X."/>
            <person name="Limpanont Y."/>
            <person name="Lv Z."/>
        </authorList>
    </citation>
    <scope>NUCLEOTIDE SEQUENCE</scope>
    <source>
        <strain evidence="9">LV_2022a</strain>
    </source>
</reference>
<sequence>MPELNMFTVRPADGGSRLVTRGLEDILPSTPKQSILTPPTEDEWDNDLVGCDETTQNPDDVTAFTTRCEITVSDSFSCPLFIDVPSRASVDEGPSFDPMTTLSGLPSNSTASFGLSPTFDSYVTDVNIPKQSGGHFDVSPHRTFIDNPCSQKSTLGTSLPSRGIIDTSSVTHLAAQRVGSKSDDCFHKRWDTFSSQPELSSKGLTAVHNEDVLLENMPVSVPSQTSGFQNQTPSDYVVEAVLHWIESISPSTTPESNTWEKVDINELKETMKTLLASSNPIAKDCVQDWPEDRPQFSMYSPSCCEQTHLSVIGTNTKASMSSPRDNTCSCVKSNLICMNSEANAPHFQLTDLITSEPHHRQQQETYRYCSANHPSKCLKCFPDFKGQNSPEFTNDKISLCDCKLFQGDPNLTCENTSIISHNFIHSLDSGNDIFGGSEPSSNPFVYAQQILPSLINERGSVSFQLLSSILAHSRIECNQDCQRSMLLDGLKQALSSIMYQPTNVPSATVATTTNVVHCSSDPIYSRSHSSVLHEEKDQPTTGYAVPVHGHLSCVGFTDSPTSLVESPTYNVCLDSHSETHNISSRPSESDSCFSESCISPSHMNTGHFKESQTASSSYPGGSTEMFHRVFFPPRGKEFKSGDFSRQGISHTNEQSYPIQLSASNLETPMRSNIIETNKPLKFHVSCNYFTSQPRKLDYKDSFGSGVPLRIGLPPLTATNATTTSGRVDVRKCRKVYGIENRDQWCNQCKWKKACRRFPNPCSVSKHTQGLANNRNISIEKTNRQSLECNASEMCVMCSPSCSSDTSLPCMAASSSWPISNSLYDKSSVNSMDPYKNITHQ</sequence>
<evidence type="ECO:0000256" key="6">
    <source>
        <dbReference type="ARBA" id="ARBA00023125"/>
    </source>
</evidence>
<keyword evidence="6" id="KW-0238">DNA-binding</keyword>
<comment type="subcellular location">
    <subcellularLocation>
        <location evidence="1">Nucleus</location>
    </subcellularLocation>
</comment>
<evidence type="ECO:0000313" key="10">
    <source>
        <dbReference type="Proteomes" id="UP001292079"/>
    </source>
</evidence>
<keyword evidence="4" id="KW-0862">Zinc</keyword>
<evidence type="ECO:0008006" key="11">
    <source>
        <dbReference type="Google" id="ProtNLM"/>
    </source>
</evidence>
<dbReference type="GO" id="GO:0000978">
    <property type="term" value="F:RNA polymerase II cis-regulatory region sequence-specific DNA binding"/>
    <property type="evidence" value="ECO:0007669"/>
    <property type="project" value="TreeGrafter"/>
</dbReference>
<evidence type="ECO:0000256" key="2">
    <source>
        <dbReference type="ARBA" id="ARBA00022723"/>
    </source>
</evidence>
<keyword evidence="3" id="KW-0863">Zinc-finger</keyword>
<accession>A0AAE1ZG39</accession>
<evidence type="ECO:0000313" key="9">
    <source>
        <dbReference type="EMBL" id="KAK4472909.1"/>
    </source>
</evidence>
<dbReference type="Proteomes" id="UP001292079">
    <property type="component" value="Unassembled WGS sequence"/>
</dbReference>
<evidence type="ECO:0000256" key="1">
    <source>
        <dbReference type="ARBA" id="ARBA00004123"/>
    </source>
</evidence>
<evidence type="ECO:0000256" key="7">
    <source>
        <dbReference type="ARBA" id="ARBA00023163"/>
    </source>
</evidence>
<protein>
    <recommendedName>
        <fullName evidence="11">Zinc finger protein</fullName>
    </recommendedName>
</protein>
<evidence type="ECO:0000256" key="3">
    <source>
        <dbReference type="ARBA" id="ARBA00022771"/>
    </source>
</evidence>
<dbReference type="PANTHER" id="PTHR13006:SF9">
    <property type="entry name" value="GLUCOSE TRANSPORTER 4 ENHANCER FACTOR, ISOFORM G"/>
    <property type="match status" value="1"/>
</dbReference>
<keyword evidence="7" id="KW-0804">Transcription</keyword>
<name>A0AAE1ZG39_SCHME</name>
<organism evidence="9 10">
    <name type="scientific">Schistosoma mekongi</name>
    <name type="common">Parasitic worm</name>
    <dbReference type="NCBI Taxonomy" id="38744"/>
    <lineage>
        <taxon>Eukaryota</taxon>
        <taxon>Metazoa</taxon>
        <taxon>Spiralia</taxon>
        <taxon>Lophotrochozoa</taxon>
        <taxon>Platyhelminthes</taxon>
        <taxon>Trematoda</taxon>
        <taxon>Digenea</taxon>
        <taxon>Strigeidida</taxon>
        <taxon>Schistosomatoidea</taxon>
        <taxon>Schistosomatidae</taxon>
        <taxon>Schistosoma</taxon>
    </lineage>
</organism>
<dbReference type="GO" id="GO:0006357">
    <property type="term" value="P:regulation of transcription by RNA polymerase II"/>
    <property type="evidence" value="ECO:0007669"/>
    <property type="project" value="TreeGrafter"/>
</dbReference>
<keyword evidence="5" id="KW-0805">Transcription regulation</keyword>
<dbReference type="EMBL" id="JALJAT010000002">
    <property type="protein sequence ID" value="KAK4472909.1"/>
    <property type="molecule type" value="Genomic_DNA"/>
</dbReference>
<comment type="caution">
    <text evidence="9">The sequence shown here is derived from an EMBL/GenBank/DDBJ whole genome shotgun (WGS) entry which is preliminary data.</text>
</comment>
<dbReference type="InterPro" id="IPR052253">
    <property type="entry name" value="CR1/CR2-DNA-binding_regulator"/>
</dbReference>
<dbReference type="GO" id="GO:0008270">
    <property type="term" value="F:zinc ion binding"/>
    <property type="evidence" value="ECO:0007669"/>
    <property type="project" value="UniProtKB-KW"/>
</dbReference>
<reference evidence="9" key="1">
    <citation type="submission" date="2022-04" db="EMBL/GenBank/DDBJ databases">
        <authorList>
            <person name="Xu L."/>
            <person name="Lv Z."/>
        </authorList>
    </citation>
    <scope>NUCLEOTIDE SEQUENCE</scope>
    <source>
        <strain evidence="9">LV_2022a</strain>
    </source>
</reference>
<dbReference type="PANTHER" id="PTHR13006">
    <property type="entry name" value="PAPILLOMAVIRUS REGULATORY FACTOR PRF-1"/>
    <property type="match status" value="1"/>
</dbReference>
<evidence type="ECO:0000256" key="4">
    <source>
        <dbReference type="ARBA" id="ARBA00022833"/>
    </source>
</evidence>
<proteinExistence type="predicted"/>
<evidence type="ECO:0000256" key="5">
    <source>
        <dbReference type="ARBA" id="ARBA00023015"/>
    </source>
</evidence>
<gene>
    <name evidence="9" type="ORF">MN116_002718</name>
</gene>
<dbReference type="SMART" id="SM01366">
    <property type="entry name" value="c-clamp"/>
    <property type="match status" value="1"/>
</dbReference>